<dbReference type="PANTHER" id="PTHR43711:SF1">
    <property type="entry name" value="HISTIDINE KINASE 1"/>
    <property type="match status" value="1"/>
</dbReference>
<evidence type="ECO:0000313" key="10">
    <source>
        <dbReference type="Proteomes" id="UP000186165"/>
    </source>
</evidence>
<dbReference type="SMART" id="SM00387">
    <property type="entry name" value="HATPase_c"/>
    <property type="match status" value="1"/>
</dbReference>
<feature type="transmembrane region" description="Helical" evidence="7">
    <location>
        <begin position="127"/>
        <end position="149"/>
    </location>
</feature>
<feature type="transmembrane region" description="Helical" evidence="7">
    <location>
        <begin position="91"/>
        <end position="115"/>
    </location>
</feature>
<dbReference type="Pfam" id="PF02518">
    <property type="entry name" value="HATPase_c"/>
    <property type="match status" value="1"/>
</dbReference>
<dbReference type="GeneID" id="30416993"/>
<keyword evidence="4" id="KW-0808">Transferase</keyword>
<dbReference type="GO" id="GO:0000155">
    <property type="term" value="F:phosphorelay sensor kinase activity"/>
    <property type="evidence" value="ECO:0007669"/>
    <property type="project" value="InterPro"/>
</dbReference>
<comment type="catalytic activity">
    <reaction evidence="1">
        <text>ATP + protein L-histidine = ADP + protein N-phospho-L-histidine.</text>
        <dbReference type="EC" id="2.7.13.3"/>
    </reaction>
</comment>
<dbReference type="InterPro" id="IPR036097">
    <property type="entry name" value="HisK_dim/P_sf"/>
</dbReference>
<feature type="transmembrane region" description="Helical" evidence="7">
    <location>
        <begin position="58"/>
        <end position="79"/>
    </location>
</feature>
<dbReference type="Gene3D" id="1.10.287.130">
    <property type="match status" value="1"/>
</dbReference>
<evidence type="ECO:0000256" key="1">
    <source>
        <dbReference type="ARBA" id="ARBA00000085"/>
    </source>
</evidence>
<dbReference type="CDD" id="cd00075">
    <property type="entry name" value="HATPase"/>
    <property type="match status" value="1"/>
</dbReference>
<evidence type="ECO:0000256" key="3">
    <source>
        <dbReference type="ARBA" id="ARBA00022553"/>
    </source>
</evidence>
<evidence type="ECO:0000256" key="4">
    <source>
        <dbReference type="ARBA" id="ARBA00022679"/>
    </source>
</evidence>
<dbReference type="SUPFAM" id="SSF47384">
    <property type="entry name" value="Homodimeric domain of signal transducing histidine kinase"/>
    <property type="match status" value="1"/>
</dbReference>
<proteinExistence type="predicted"/>
<organism evidence="9 10">
    <name type="scientific">Halodesulfurarchaeum formicicum</name>
    <dbReference type="NCBI Taxonomy" id="1873524"/>
    <lineage>
        <taxon>Archaea</taxon>
        <taxon>Methanobacteriati</taxon>
        <taxon>Methanobacteriota</taxon>
        <taxon>Stenosarchaea group</taxon>
        <taxon>Halobacteria</taxon>
        <taxon>Halobacteriales</taxon>
        <taxon>Halobacteriaceae</taxon>
        <taxon>Halodesulfurarchaeum</taxon>
    </lineage>
</organism>
<evidence type="ECO:0000256" key="2">
    <source>
        <dbReference type="ARBA" id="ARBA00012438"/>
    </source>
</evidence>
<evidence type="ECO:0000259" key="8">
    <source>
        <dbReference type="PROSITE" id="PS50109"/>
    </source>
</evidence>
<name>A0A1J1A9X2_9EURY</name>
<keyword evidence="6" id="KW-0902">Two-component regulatory system</keyword>
<dbReference type="RefSeq" id="WP_071932684.1">
    <property type="nucleotide sequence ID" value="NZ_CP016804.1"/>
</dbReference>
<dbReference type="InterPro" id="IPR036890">
    <property type="entry name" value="HATPase_C_sf"/>
</dbReference>
<keyword evidence="3" id="KW-0597">Phosphoprotein</keyword>
<feature type="domain" description="Histidine kinase" evidence="8">
    <location>
        <begin position="171"/>
        <end position="353"/>
    </location>
</feature>
<reference evidence="10" key="1">
    <citation type="submission" date="2016-08" db="EMBL/GenBank/DDBJ databases">
        <title>Discovery of first anaerobic lithoheterotrophic haloarchae widely represented in hypersaline habitats.</title>
        <authorList>
            <person name="Sorokin D.Y."/>
            <person name="Kublanov I.V."/>
            <person name="Roman P."/>
            <person name="Sinninghe Damste J.S."/>
            <person name="Golyshin P.N."/>
            <person name="Rojo D."/>
            <person name="Ciordia S."/>
            <person name="Mena Md.C."/>
            <person name="Ferrer M."/>
            <person name="Smedile F."/>
            <person name="Messina E."/>
            <person name="La Cono V."/>
            <person name="Yakimov M.M."/>
        </authorList>
    </citation>
    <scope>NUCLEOTIDE SEQUENCE [LARGE SCALE GENOMIC DNA]</scope>
    <source>
        <strain evidence="10">HSR6</strain>
    </source>
</reference>
<dbReference type="AlphaFoldDB" id="A0A1J1A9X2"/>
<dbReference type="Gene3D" id="3.30.565.10">
    <property type="entry name" value="Histidine kinase-like ATPase, C-terminal domain"/>
    <property type="match status" value="1"/>
</dbReference>
<evidence type="ECO:0000256" key="7">
    <source>
        <dbReference type="SAM" id="Phobius"/>
    </source>
</evidence>
<dbReference type="PROSITE" id="PS50109">
    <property type="entry name" value="HIS_KIN"/>
    <property type="match status" value="1"/>
</dbReference>
<dbReference type="PANTHER" id="PTHR43711">
    <property type="entry name" value="TWO-COMPONENT HISTIDINE KINASE"/>
    <property type="match status" value="1"/>
</dbReference>
<evidence type="ECO:0000256" key="6">
    <source>
        <dbReference type="ARBA" id="ARBA00023012"/>
    </source>
</evidence>
<keyword evidence="7" id="KW-0812">Transmembrane</keyword>
<keyword evidence="10" id="KW-1185">Reference proteome</keyword>
<dbReference type="PRINTS" id="PR00344">
    <property type="entry name" value="BCTRLSENSOR"/>
</dbReference>
<keyword evidence="7" id="KW-0472">Membrane</keyword>
<dbReference type="InterPro" id="IPR050736">
    <property type="entry name" value="Sensor_HK_Regulatory"/>
</dbReference>
<dbReference type="Pfam" id="PF00512">
    <property type="entry name" value="HisKA"/>
    <property type="match status" value="1"/>
</dbReference>
<keyword evidence="5 9" id="KW-0418">Kinase</keyword>
<feature type="transmembrane region" description="Helical" evidence="7">
    <location>
        <begin position="31"/>
        <end position="52"/>
    </location>
</feature>
<evidence type="ECO:0000313" key="9">
    <source>
        <dbReference type="EMBL" id="APE94932.1"/>
    </source>
</evidence>
<dbReference type="CDD" id="cd00082">
    <property type="entry name" value="HisKA"/>
    <property type="match status" value="1"/>
</dbReference>
<keyword evidence="7" id="KW-1133">Transmembrane helix</keyword>
<dbReference type="SUPFAM" id="SSF55874">
    <property type="entry name" value="ATPase domain of HSP90 chaperone/DNA topoisomerase II/histidine kinase"/>
    <property type="match status" value="1"/>
</dbReference>
<dbReference type="KEGG" id="hhsr:HSR6_0469"/>
<dbReference type="OrthoDB" id="8127at2157"/>
<dbReference type="InterPro" id="IPR004358">
    <property type="entry name" value="Sig_transdc_His_kin-like_C"/>
</dbReference>
<gene>
    <name evidence="9" type="ORF">HSR6_0469</name>
</gene>
<dbReference type="SMART" id="SM00388">
    <property type="entry name" value="HisKA"/>
    <property type="match status" value="1"/>
</dbReference>
<protein>
    <recommendedName>
        <fullName evidence="2">histidine kinase</fullName>
        <ecNumber evidence="2">2.7.13.3</ecNumber>
    </recommendedName>
</protein>
<dbReference type="EMBL" id="CP016804">
    <property type="protein sequence ID" value="APE94932.1"/>
    <property type="molecule type" value="Genomic_DNA"/>
</dbReference>
<dbReference type="EC" id="2.7.13.3" evidence="2"/>
<accession>A0A1J1A9X2</accession>
<dbReference type="InterPro" id="IPR005467">
    <property type="entry name" value="His_kinase_dom"/>
</dbReference>
<evidence type="ECO:0000256" key="5">
    <source>
        <dbReference type="ARBA" id="ARBA00022777"/>
    </source>
</evidence>
<sequence length="360" mass="38536">MSSQTDLLGSSLSSIRTAVGHLVDTASPMGGWLLVGSGIGLTALSELVFFVYGNANPGIRVLELLLPMAVGIGLIWVGFQSRQHGFSSWQIAVLGLSVLLGMGVFVVIATYMRLLLSLEQPLPAKPLYLLLNAMAIGAVLNFVYAYQYLKIRDRADRLAVRRDRLVGVISLVSHDIRNPLTVAKGYADMAGEHAAPLVEALERIETMVQELLALAHSTQSTAALEPVAVAAIARESWGVVETEAADLEIATETEVLAEPDQLRHLFENLFRNAIEHGGTAVTVTVGDFAGGFYVADDGPGIPESDRETAFEPGYTTAESGTGLGLNIVQEICVAHDWEVAVTESRAGGARFEFDGVEFPD</sequence>
<dbReference type="Proteomes" id="UP000186165">
    <property type="component" value="Chromosome"/>
</dbReference>
<dbReference type="InterPro" id="IPR003661">
    <property type="entry name" value="HisK_dim/P_dom"/>
</dbReference>
<dbReference type="InterPro" id="IPR003594">
    <property type="entry name" value="HATPase_dom"/>
</dbReference>